<evidence type="ECO:0000313" key="2">
    <source>
        <dbReference type="Proteomes" id="UP000593719"/>
    </source>
</evidence>
<sequence length="171" mass="19556">MIMLKKLKFFLKPSDRQSVDQLLHEAKRVCTLLGRGVLRDLEIDGYRYDISIAVRELGLDTELVSQLVDDYVAQVIKAIVQFESYLAALQDSQDNHDNLDYTPLRELAHKNLGVARNLRIKDAEILLYELMKKDNLDYLLACLEALKVCAIKLSPKCAYDTLKLIEVKSTL</sequence>
<dbReference type="EMBL" id="CP041235">
    <property type="protein sequence ID" value="QOP43314.1"/>
    <property type="molecule type" value="Genomic_DNA"/>
</dbReference>
<gene>
    <name evidence="1" type="ORF">FJR45_04870</name>
</gene>
<evidence type="ECO:0000313" key="1">
    <source>
        <dbReference type="EMBL" id="QOP43314.1"/>
    </source>
</evidence>
<evidence type="ECO:0008006" key="3">
    <source>
        <dbReference type="Google" id="ProtNLM"/>
    </source>
</evidence>
<proteinExistence type="predicted"/>
<dbReference type="AlphaFoldDB" id="A0A7M1B0R8"/>
<organism evidence="1 2">
    <name type="scientific">Sulfurimonas sediminis</name>
    <dbReference type="NCBI Taxonomy" id="2590020"/>
    <lineage>
        <taxon>Bacteria</taxon>
        <taxon>Pseudomonadati</taxon>
        <taxon>Campylobacterota</taxon>
        <taxon>Epsilonproteobacteria</taxon>
        <taxon>Campylobacterales</taxon>
        <taxon>Sulfurimonadaceae</taxon>
        <taxon>Sulfurimonas</taxon>
    </lineage>
</organism>
<accession>A0A7M1B0R8</accession>
<dbReference type="Proteomes" id="UP000593719">
    <property type="component" value="Chromosome"/>
</dbReference>
<name>A0A7M1B0R8_9BACT</name>
<keyword evidence="2" id="KW-1185">Reference proteome</keyword>
<reference evidence="1 2" key="1">
    <citation type="submission" date="2019-06" db="EMBL/GenBank/DDBJ databases">
        <title>Sulfurimonas gotlandica sp. nov., a chemoautotrophic and psychrotolerant epsilonproteobacterium isolated from a pelagic redoxcline, and an emended description of the genus Sulfurimonas.</title>
        <authorList>
            <person name="Wang S."/>
            <person name="Jiang L."/>
            <person name="Shao Z."/>
        </authorList>
    </citation>
    <scope>NUCLEOTIDE SEQUENCE [LARGE SCALE GENOMIC DNA]</scope>
    <source>
        <strain evidence="1 2">S2-6</strain>
    </source>
</reference>
<dbReference type="KEGG" id="ssei:FJR45_04870"/>
<protein>
    <recommendedName>
        <fullName evidence="3">HPt domain-containing protein</fullName>
    </recommendedName>
</protein>